<protein>
    <submittedName>
        <fullName evidence="2">Uncharacterized protein</fullName>
    </submittedName>
</protein>
<feature type="non-terminal residue" evidence="2">
    <location>
        <position position="1"/>
    </location>
</feature>
<feature type="region of interest" description="Disordered" evidence="1">
    <location>
        <begin position="20"/>
        <end position="41"/>
    </location>
</feature>
<evidence type="ECO:0000313" key="3">
    <source>
        <dbReference type="Proteomes" id="UP000466442"/>
    </source>
</evidence>
<keyword evidence="3" id="KW-1185">Reference proteome</keyword>
<dbReference type="Proteomes" id="UP000466442">
    <property type="component" value="Unassembled WGS sequence"/>
</dbReference>
<comment type="caution">
    <text evidence="2">The sequence shown here is derived from an EMBL/GenBank/DDBJ whole genome shotgun (WGS) entry which is preliminary data.</text>
</comment>
<gene>
    <name evidence="2" type="ORF">GE061_015157</name>
</gene>
<reference evidence="2" key="1">
    <citation type="journal article" date="2021" name="Mol. Ecol. Resour.">
        <title>Apolygus lucorum genome provides insights into omnivorousness and mesophyll feeding.</title>
        <authorList>
            <person name="Liu Y."/>
            <person name="Liu H."/>
            <person name="Wang H."/>
            <person name="Huang T."/>
            <person name="Liu B."/>
            <person name="Yang B."/>
            <person name="Yin L."/>
            <person name="Li B."/>
            <person name="Zhang Y."/>
            <person name="Zhang S."/>
            <person name="Jiang F."/>
            <person name="Zhang X."/>
            <person name="Ren Y."/>
            <person name="Wang B."/>
            <person name="Wang S."/>
            <person name="Lu Y."/>
            <person name="Wu K."/>
            <person name="Fan W."/>
            <person name="Wang G."/>
        </authorList>
    </citation>
    <scope>NUCLEOTIDE SEQUENCE</scope>
    <source>
        <strain evidence="2">12Hb</strain>
    </source>
</reference>
<evidence type="ECO:0000256" key="1">
    <source>
        <dbReference type="SAM" id="MobiDB-lite"/>
    </source>
</evidence>
<dbReference type="EMBL" id="WIXP02000006">
    <property type="protein sequence ID" value="KAF6209410.1"/>
    <property type="molecule type" value="Genomic_DNA"/>
</dbReference>
<accession>A0A8S9XK37</accession>
<organism evidence="2 3">
    <name type="scientific">Apolygus lucorum</name>
    <name type="common">Small green plant bug</name>
    <name type="synonym">Lygocoris lucorum</name>
    <dbReference type="NCBI Taxonomy" id="248454"/>
    <lineage>
        <taxon>Eukaryota</taxon>
        <taxon>Metazoa</taxon>
        <taxon>Ecdysozoa</taxon>
        <taxon>Arthropoda</taxon>
        <taxon>Hexapoda</taxon>
        <taxon>Insecta</taxon>
        <taxon>Pterygota</taxon>
        <taxon>Neoptera</taxon>
        <taxon>Paraneoptera</taxon>
        <taxon>Hemiptera</taxon>
        <taxon>Heteroptera</taxon>
        <taxon>Panheteroptera</taxon>
        <taxon>Cimicomorpha</taxon>
        <taxon>Miridae</taxon>
        <taxon>Mirini</taxon>
        <taxon>Apolygus</taxon>
    </lineage>
</organism>
<proteinExistence type="predicted"/>
<name>A0A8S9XK37_APOLU</name>
<sequence>EKLTRNVAVRSIQLENTSTVSSNTNSLHEHTKHYYNIDGNH</sequence>
<evidence type="ECO:0000313" key="2">
    <source>
        <dbReference type="EMBL" id="KAF6209410.1"/>
    </source>
</evidence>
<dbReference type="AlphaFoldDB" id="A0A8S9XK37"/>